<reference evidence="3" key="2">
    <citation type="journal article" date="2018" name="Plant J.">
        <title>The Sorghum bicolor reference genome: improved assembly, gene annotations, a transcriptome atlas, and signatures of genome organization.</title>
        <authorList>
            <person name="McCormick R.F."/>
            <person name="Truong S.K."/>
            <person name="Sreedasyam A."/>
            <person name="Jenkins J."/>
            <person name="Shu S."/>
            <person name="Sims D."/>
            <person name="Kennedy M."/>
            <person name="Amirebrahimi M."/>
            <person name="Weers B.D."/>
            <person name="McKinley B."/>
            <person name="Mattison A."/>
            <person name="Morishige D.T."/>
            <person name="Grimwood J."/>
            <person name="Schmutz J."/>
            <person name="Mullet J.E."/>
        </authorList>
    </citation>
    <scope>NUCLEOTIDE SEQUENCE [LARGE SCALE GENOMIC DNA]</scope>
    <source>
        <strain evidence="3">cv. BTx623</strain>
    </source>
</reference>
<protein>
    <submittedName>
        <fullName evidence="2">Uncharacterized protein</fullName>
    </submittedName>
</protein>
<dbReference type="Proteomes" id="UP000000768">
    <property type="component" value="Chromosome 9"/>
</dbReference>
<organism evidence="2 3">
    <name type="scientific">Sorghum bicolor</name>
    <name type="common">Sorghum</name>
    <name type="synonym">Sorghum vulgare</name>
    <dbReference type="NCBI Taxonomy" id="4558"/>
    <lineage>
        <taxon>Eukaryota</taxon>
        <taxon>Viridiplantae</taxon>
        <taxon>Streptophyta</taxon>
        <taxon>Embryophyta</taxon>
        <taxon>Tracheophyta</taxon>
        <taxon>Spermatophyta</taxon>
        <taxon>Magnoliopsida</taxon>
        <taxon>Liliopsida</taxon>
        <taxon>Poales</taxon>
        <taxon>Poaceae</taxon>
        <taxon>PACMAD clade</taxon>
        <taxon>Panicoideae</taxon>
        <taxon>Andropogonodae</taxon>
        <taxon>Andropogoneae</taxon>
        <taxon>Sorghinae</taxon>
        <taxon>Sorghum</taxon>
    </lineage>
</organism>
<sequence length="202" mass="23043">MEVRVPKRKVDLVLGWPFPMHPSSLLAVSTELQQTKAVCFISPVTSTQAIDKISLANIINHRWIACSGKWSTTIPIEPLQYVHSYVVFWLALYFLLNFLIFYFSDTYLQCIDIFGKIINHRFGWRLCDIRCADQCLPILKISTLHSQYFTPMVENKKNNNPIANIDGRSIGGDRVRILCAGGYSLLHSVLVPGLPIKEEQFN</sequence>
<name>A0A1Z5R1J5_SORBI</name>
<keyword evidence="3" id="KW-1185">Reference proteome</keyword>
<evidence type="ECO:0000256" key="1">
    <source>
        <dbReference type="SAM" id="Phobius"/>
    </source>
</evidence>
<keyword evidence="1" id="KW-0472">Membrane</keyword>
<dbReference type="AlphaFoldDB" id="A0A1Z5R1J5"/>
<evidence type="ECO:0000313" key="3">
    <source>
        <dbReference type="Proteomes" id="UP000000768"/>
    </source>
</evidence>
<evidence type="ECO:0000313" key="2">
    <source>
        <dbReference type="EMBL" id="OQU77647.1"/>
    </source>
</evidence>
<dbReference type="InParanoid" id="A0A1Z5R1J5"/>
<dbReference type="EMBL" id="CM000768">
    <property type="protein sequence ID" value="OQU77647.1"/>
    <property type="molecule type" value="Genomic_DNA"/>
</dbReference>
<accession>A0A1Z5R1J5</accession>
<keyword evidence="1" id="KW-0812">Transmembrane</keyword>
<feature type="transmembrane region" description="Helical" evidence="1">
    <location>
        <begin position="85"/>
        <end position="103"/>
    </location>
</feature>
<gene>
    <name evidence="2" type="ORF">SORBI_3009G083450</name>
</gene>
<keyword evidence="1" id="KW-1133">Transmembrane helix</keyword>
<proteinExistence type="predicted"/>
<reference evidence="2 3" key="1">
    <citation type="journal article" date="2009" name="Nature">
        <title>The Sorghum bicolor genome and the diversification of grasses.</title>
        <authorList>
            <person name="Paterson A.H."/>
            <person name="Bowers J.E."/>
            <person name="Bruggmann R."/>
            <person name="Dubchak I."/>
            <person name="Grimwood J."/>
            <person name="Gundlach H."/>
            <person name="Haberer G."/>
            <person name="Hellsten U."/>
            <person name="Mitros T."/>
            <person name="Poliakov A."/>
            <person name="Schmutz J."/>
            <person name="Spannagl M."/>
            <person name="Tang H."/>
            <person name="Wang X."/>
            <person name="Wicker T."/>
            <person name="Bharti A.K."/>
            <person name="Chapman J."/>
            <person name="Feltus F.A."/>
            <person name="Gowik U."/>
            <person name="Grigoriev I.V."/>
            <person name="Lyons E."/>
            <person name="Maher C.A."/>
            <person name="Martis M."/>
            <person name="Narechania A."/>
            <person name="Otillar R.P."/>
            <person name="Penning B.W."/>
            <person name="Salamov A.A."/>
            <person name="Wang Y."/>
            <person name="Zhang L."/>
            <person name="Carpita N.C."/>
            <person name="Freeling M."/>
            <person name="Gingle A.R."/>
            <person name="Hash C.T."/>
            <person name="Keller B."/>
            <person name="Klein P."/>
            <person name="Kresovich S."/>
            <person name="McCann M.C."/>
            <person name="Ming R."/>
            <person name="Peterson D.G."/>
            <person name="Mehboob-ur-Rahman"/>
            <person name="Ware D."/>
            <person name="Westhoff P."/>
            <person name="Mayer K.F."/>
            <person name="Messing J."/>
            <person name="Rokhsar D.S."/>
        </authorList>
    </citation>
    <scope>NUCLEOTIDE SEQUENCE [LARGE SCALE GENOMIC DNA]</scope>
    <source>
        <strain evidence="3">cv. BTx623</strain>
    </source>
</reference>
<dbReference type="Gramene" id="OQU77647">
    <property type="protein sequence ID" value="OQU77647"/>
    <property type="gene ID" value="SORBI_3009G083450"/>
</dbReference>